<evidence type="ECO:0000313" key="3">
    <source>
        <dbReference type="Proteomes" id="UP000256661"/>
    </source>
</evidence>
<evidence type="ECO:0000256" key="1">
    <source>
        <dbReference type="SAM" id="Phobius"/>
    </source>
</evidence>
<dbReference type="Pfam" id="PF13576">
    <property type="entry name" value="Pentapeptide_3"/>
    <property type="match status" value="1"/>
</dbReference>
<dbReference type="InterPro" id="IPR001646">
    <property type="entry name" value="5peptide_repeat"/>
</dbReference>
<dbReference type="EMBL" id="QTTT01000001">
    <property type="protein sequence ID" value="REE96657.1"/>
    <property type="molecule type" value="Genomic_DNA"/>
</dbReference>
<sequence length="564" mass="62106">MNASPQADACQAHTLGNPESVCGAAAVTDRQCLAHLTPQARAEYLAALSPGADVHAPGVTFTRELLVELLTALKDDHGRTQIGAANFDGAIFVEDADFSHANFAGEVWFTQVTFTASANFGGATFAEDTHFSNTTFQRTTDYAGAAFAGEANFDNTTFHGVSFWKATFDGVASFSHAAFAEKDAIFTGTIFAEKAWFGGSRFARNGNFIQARFARRITFLQAFFEMHANFHQAHFEGPATFTQTTVYQTAIFKESTIDHELQVEALAKGIDAKSLRGEGRLSLRLRAAEVDLTDSVLAGPIAVHGLQDKIYATNESDFPERKGGPLPSVRVLSLQRVDAASVTLTDVDLRNCQFAGLHRTDQIVMDGQCLFTDGPRGRRRVLIEEHHWRARHPRRRRRNQNVVGGWTEAPRNVKQIGPARLEAQYRQLRKALEDSKNEPGAADFYYGEMEMRRAAAHGTERMLLWLYWLVSGYGLRAFRALATLVVVVAALALAMQHAGFPGPHPSYLDALLYAFRSAFAIDIKTSTVPEAVTRWGQVIRIALRIAGPLFIGLAALAIRNRVKR</sequence>
<feature type="transmembrane region" description="Helical" evidence="1">
    <location>
        <begin position="477"/>
        <end position="498"/>
    </location>
</feature>
<dbReference type="OrthoDB" id="3602494at2"/>
<keyword evidence="1" id="KW-0812">Transmembrane</keyword>
<accession>A0A3D9SLQ7</accession>
<keyword evidence="1" id="KW-1133">Transmembrane helix</keyword>
<dbReference type="RefSeq" id="WP_116022270.1">
    <property type="nucleotide sequence ID" value="NZ_QTTT01000001.1"/>
</dbReference>
<dbReference type="Gene3D" id="2.160.20.80">
    <property type="entry name" value="E3 ubiquitin-protein ligase SopA"/>
    <property type="match status" value="1"/>
</dbReference>
<keyword evidence="1" id="KW-0472">Membrane</keyword>
<evidence type="ECO:0000313" key="2">
    <source>
        <dbReference type="EMBL" id="REE96657.1"/>
    </source>
</evidence>
<dbReference type="AlphaFoldDB" id="A0A3D9SLQ7"/>
<gene>
    <name evidence="2" type="ORF">DFJ69_2100</name>
</gene>
<feature type="transmembrane region" description="Helical" evidence="1">
    <location>
        <begin position="538"/>
        <end position="558"/>
    </location>
</feature>
<proteinExistence type="predicted"/>
<organism evidence="2 3">
    <name type="scientific">Thermomonospora umbrina</name>
    <dbReference type="NCBI Taxonomy" id="111806"/>
    <lineage>
        <taxon>Bacteria</taxon>
        <taxon>Bacillati</taxon>
        <taxon>Actinomycetota</taxon>
        <taxon>Actinomycetes</taxon>
        <taxon>Streptosporangiales</taxon>
        <taxon>Thermomonosporaceae</taxon>
        <taxon>Thermomonospora</taxon>
    </lineage>
</organism>
<dbReference type="Proteomes" id="UP000256661">
    <property type="component" value="Unassembled WGS sequence"/>
</dbReference>
<protein>
    <submittedName>
        <fullName evidence="2">Uncharacterized protein YjbI with pentapeptide repeats</fullName>
    </submittedName>
</protein>
<keyword evidence="3" id="KW-1185">Reference proteome</keyword>
<reference evidence="2 3" key="1">
    <citation type="submission" date="2018-08" db="EMBL/GenBank/DDBJ databases">
        <title>Sequencing the genomes of 1000 actinobacteria strains.</title>
        <authorList>
            <person name="Klenk H.-P."/>
        </authorList>
    </citation>
    <scope>NUCLEOTIDE SEQUENCE [LARGE SCALE GENOMIC DNA]</scope>
    <source>
        <strain evidence="2 3">DSM 43927</strain>
    </source>
</reference>
<comment type="caution">
    <text evidence="2">The sequence shown here is derived from an EMBL/GenBank/DDBJ whole genome shotgun (WGS) entry which is preliminary data.</text>
</comment>
<name>A0A3D9SLQ7_9ACTN</name>